<reference evidence="1 2" key="1">
    <citation type="submission" date="2020-08" db="EMBL/GenBank/DDBJ databases">
        <title>Sequencing the genomes of 1000 actinobacteria strains.</title>
        <authorList>
            <person name="Klenk H.-P."/>
        </authorList>
    </citation>
    <scope>NUCLEOTIDE SEQUENCE [LARGE SCALE GENOMIC DNA]</scope>
    <source>
        <strain evidence="1 2">DSM 44320</strain>
    </source>
</reference>
<keyword evidence="2" id="KW-1185">Reference proteome</keyword>
<name>A0A7W5YGE3_9ACTN</name>
<proteinExistence type="predicted"/>
<protein>
    <submittedName>
        <fullName evidence="1">Uncharacterized protein</fullName>
    </submittedName>
</protein>
<dbReference type="Proteomes" id="UP000579945">
    <property type="component" value="Unassembled WGS sequence"/>
</dbReference>
<evidence type="ECO:0000313" key="1">
    <source>
        <dbReference type="EMBL" id="MBB3734048.1"/>
    </source>
</evidence>
<dbReference type="EMBL" id="JACIBV010000003">
    <property type="protein sequence ID" value="MBB3734048.1"/>
    <property type="molecule type" value="Genomic_DNA"/>
</dbReference>
<dbReference type="RefSeq" id="WP_183663040.1">
    <property type="nucleotide sequence ID" value="NZ_JACIBV010000003.1"/>
</dbReference>
<sequence length="109" mass="12346">MPQLTTTPHDQVAITIWHSRTSRFSTWNLSDPMEKVFTFFIPAEATHDPELVLEEAFETFNIGQTALARDYFSRRLRTLSVGDVVAIGESAWACDSVGWRLLRQATTEG</sequence>
<evidence type="ECO:0000313" key="2">
    <source>
        <dbReference type="Proteomes" id="UP000579945"/>
    </source>
</evidence>
<comment type="caution">
    <text evidence="1">The sequence shown here is derived from an EMBL/GenBank/DDBJ whole genome shotgun (WGS) entry which is preliminary data.</text>
</comment>
<dbReference type="AlphaFoldDB" id="A0A7W5YGE3"/>
<organism evidence="1 2">
    <name type="scientific">Nonomuraea dietziae</name>
    <dbReference type="NCBI Taxonomy" id="65515"/>
    <lineage>
        <taxon>Bacteria</taxon>
        <taxon>Bacillati</taxon>
        <taxon>Actinomycetota</taxon>
        <taxon>Actinomycetes</taxon>
        <taxon>Streptosporangiales</taxon>
        <taxon>Streptosporangiaceae</taxon>
        <taxon>Nonomuraea</taxon>
    </lineage>
</organism>
<dbReference type="GeneID" id="95395936"/>
<accession>A0A7W5YGE3</accession>
<gene>
    <name evidence="1" type="ORF">FHR33_010001</name>
</gene>